<dbReference type="Proteomes" id="UP000321523">
    <property type="component" value="Unassembled WGS sequence"/>
</dbReference>
<dbReference type="AlphaFoldDB" id="A0A512DK84"/>
<dbReference type="SUPFAM" id="SSF50341">
    <property type="entry name" value="CheW-like"/>
    <property type="match status" value="2"/>
</dbReference>
<dbReference type="Gene3D" id="2.30.30.40">
    <property type="entry name" value="SH3 Domains"/>
    <property type="match status" value="1"/>
</dbReference>
<name>A0A512DK84_9PROT</name>
<sequence>MAADAAAADTTAAGHPSVLASVLAFERRGQAFCCPTADVLEIIEEPALDDPGYPTPLVAGVLLYQDRFVAAVDPACIFDHVPERRGDVILIQGPAGAVALLADSVLGFRTPAALAPAPWIPAGRICRSAAVIEGIGRAFVLAGDGLGDVPSASRATAPGEFPGTASCSGRRNEPDAAHAAPMHLVFTVAGRLFAAQYSDVQRILYRQRPFRIPGALPPIDFAVDVIGAIVPVLDLAKADMHPASADFVVLSSSVGPLALRVDGIERPLALVRDVTEPGWFPAPGVAGIARKPGSDAAEPKDHAYSVITGEMLLRGLTAGAALWEGRPS</sequence>
<feature type="domain" description="CheW-like" evidence="2">
    <location>
        <begin position="184"/>
        <end position="291"/>
    </location>
</feature>
<proteinExistence type="predicted"/>
<evidence type="ECO:0000313" key="4">
    <source>
        <dbReference type="Proteomes" id="UP000321523"/>
    </source>
</evidence>
<reference evidence="3 4" key="1">
    <citation type="submission" date="2019-07" db="EMBL/GenBank/DDBJ databases">
        <title>Whole genome shotgun sequence of Skermanella aerolata NBRC 106429.</title>
        <authorList>
            <person name="Hosoyama A."/>
            <person name="Uohara A."/>
            <person name="Ohji S."/>
            <person name="Ichikawa N."/>
        </authorList>
    </citation>
    <scope>NUCLEOTIDE SEQUENCE [LARGE SCALE GENOMIC DNA]</scope>
    <source>
        <strain evidence="3 4">NBRC 106429</strain>
    </source>
</reference>
<feature type="region of interest" description="Disordered" evidence="1">
    <location>
        <begin position="152"/>
        <end position="174"/>
    </location>
</feature>
<dbReference type="Gene3D" id="2.40.50.180">
    <property type="entry name" value="CheA-289, Domain 4"/>
    <property type="match status" value="1"/>
</dbReference>
<dbReference type="InterPro" id="IPR002545">
    <property type="entry name" value="CheW-lke_dom"/>
</dbReference>
<dbReference type="EMBL" id="BJYZ01000003">
    <property type="protein sequence ID" value="GEO36892.1"/>
    <property type="molecule type" value="Genomic_DNA"/>
</dbReference>
<dbReference type="InterPro" id="IPR036061">
    <property type="entry name" value="CheW-like_dom_sf"/>
</dbReference>
<evidence type="ECO:0000259" key="2">
    <source>
        <dbReference type="Pfam" id="PF01584"/>
    </source>
</evidence>
<comment type="caution">
    <text evidence="3">The sequence shown here is derived from an EMBL/GenBank/DDBJ whole genome shotgun (WGS) entry which is preliminary data.</text>
</comment>
<feature type="domain" description="CheW-like" evidence="2">
    <location>
        <begin position="22"/>
        <end position="109"/>
    </location>
</feature>
<gene>
    <name evidence="3" type="ORF">SAE02_10400</name>
</gene>
<dbReference type="GO" id="GO:0007165">
    <property type="term" value="P:signal transduction"/>
    <property type="evidence" value="ECO:0007669"/>
    <property type="project" value="InterPro"/>
</dbReference>
<dbReference type="OrthoDB" id="7300628at2"/>
<organism evidence="3 4">
    <name type="scientific">Skermanella aerolata</name>
    <dbReference type="NCBI Taxonomy" id="393310"/>
    <lineage>
        <taxon>Bacteria</taxon>
        <taxon>Pseudomonadati</taxon>
        <taxon>Pseudomonadota</taxon>
        <taxon>Alphaproteobacteria</taxon>
        <taxon>Rhodospirillales</taxon>
        <taxon>Azospirillaceae</taxon>
        <taxon>Skermanella</taxon>
    </lineage>
</organism>
<evidence type="ECO:0000313" key="3">
    <source>
        <dbReference type="EMBL" id="GEO36892.1"/>
    </source>
</evidence>
<evidence type="ECO:0000256" key="1">
    <source>
        <dbReference type="SAM" id="MobiDB-lite"/>
    </source>
</evidence>
<protein>
    <recommendedName>
        <fullName evidence="2">CheW-like domain-containing protein</fullName>
    </recommendedName>
</protein>
<dbReference type="RefSeq" id="WP_044426081.1">
    <property type="nucleotide sequence ID" value="NZ_BJYZ01000003.1"/>
</dbReference>
<keyword evidence="4" id="KW-1185">Reference proteome</keyword>
<dbReference type="GO" id="GO:0006935">
    <property type="term" value="P:chemotaxis"/>
    <property type="evidence" value="ECO:0007669"/>
    <property type="project" value="InterPro"/>
</dbReference>
<dbReference type="Pfam" id="PF01584">
    <property type="entry name" value="CheW"/>
    <property type="match status" value="2"/>
</dbReference>
<accession>A0A512DK84</accession>